<evidence type="ECO:0000313" key="2">
    <source>
        <dbReference type="EMBL" id="KAK2031940.1"/>
    </source>
</evidence>
<evidence type="ECO:0000259" key="1">
    <source>
        <dbReference type="Pfam" id="PF06985"/>
    </source>
</evidence>
<gene>
    <name evidence="2" type="ORF">LX32DRAFT_612692</name>
</gene>
<protein>
    <submittedName>
        <fullName evidence="2">HET-domain-containing protein</fullName>
    </submittedName>
</protein>
<evidence type="ECO:0000313" key="3">
    <source>
        <dbReference type="Proteomes" id="UP001232148"/>
    </source>
</evidence>
<dbReference type="EMBL" id="MU842835">
    <property type="protein sequence ID" value="KAK2031940.1"/>
    <property type="molecule type" value="Genomic_DNA"/>
</dbReference>
<sequence length="711" mass="79895">MSTTITSIPTLCEECSAIVYDVERGDAIGAQNSSRPWKRTDAYPDLPKLRASASAGCTFCELLCFMLRERLPVPYVRELGTTAAKDVTITLGSPAYVRRSHITDYTRDLEPDRYKNERDGIYWLAMIFESSAWSNAWNMTAMAYGRDDAVSDHLGINLRMPVTNVLDESCIGLLKDCVARCLNKHTGCKLFVPRSLPTRLIDVGGRDDTTARLITSNSLQPSTPYIALSYCWGPPSQSNPQLVTTTASFPKHQKAIGLADMPQTIRDAVIFTRHMGIKYIWVDALCIIQDDAEDWAKEAALMFAVYRYATITVVAAAGDTCHSGFLQRKGPGPCAIVPFQSKTDGVEVTGSYLLSHMRERRTWDADYPSHMHQRSWATRAWTYQEDIMSTRVLYFDNVTSFFRCQTERRLEHSITSYTNVFSWNKSLSPATKGVSAEELTKSKASLYERWGDLVNEYSRRKLTVPDDKLPAISGLARTFGSALEDQYVAGLWKRDLIRGMLWLTDFEATRPARWRAPSWSWASWDADLGLTLKHSLPLVNQCFIEAVNVVEAGPDAFGRVKDAWMILSAACVPVTVQKVPEPETERDTYLAELRFYDDRDVVALGSFDAVTTSGIRNEGNWRPPDVEPFVGMTGISALVLALRCIPLEVDDDTGKKYSAPLFPTGLLVTKSKDHRGSGSPEVYERIGLFRTDTMRQANAWKRYPRTRIKLV</sequence>
<dbReference type="Pfam" id="PF06985">
    <property type="entry name" value="HET"/>
    <property type="match status" value="1"/>
</dbReference>
<feature type="domain" description="Heterokaryon incompatibility" evidence="1">
    <location>
        <begin position="225"/>
        <end position="385"/>
    </location>
</feature>
<dbReference type="InterPro" id="IPR010730">
    <property type="entry name" value="HET"/>
</dbReference>
<dbReference type="PANTHER" id="PTHR33112">
    <property type="entry name" value="DOMAIN PROTEIN, PUTATIVE-RELATED"/>
    <property type="match status" value="1"/>
</dbReference>
<organism evidence="2 3">
    <name type="scientific">Colletotrichum zoysiae</name>
    <dbReference type="NCBI Taxonomy" id="1216348"/>
    <lineage>
        <taxon>Eukaryota</taxon>
        <taxon>Fungi</taxon>
        <taxon>Dikarya</taxon>
        <taxon>Ascomycota</taxon>
        <taxon>Pezizomycotina</taxon>
        <taxon>Sordariomycetes</taxon>
        <taxon>Hypocreomycetidae</taxon>
        <taxon>Glomerellales</taxon>
        <taxon>Glomerellaceae</taxon>
        <taxon>Colletotrichum</taxon>
        <taxon>Colletotrichum graminicola species complex</taxon>
    </lineage>
</organism>
<dbReference type="Proteomes" id="UP001232148">
    <property type="component" value="Unassembled WGS sequence"/>
</dbReference>
<dbReference type="PANTHER" id="PTHR33112:SF16">
    <property type="entry name" value="HETEROKARYON INCOMPATIBILITY DOMAIN-CONTAINING PROTEIN"/>
    <property type="match status" value="1"/>
</dbReference>
<accession>A0AAD9HMP1</accession>
<keyword evidence="3" id="KW-1185">Reference proteome</keyword>
<name>A0AAD9HMP1_9PEZI</name>
<dbReference type="AlphaFoldDB" id="A0AAD9HMP1"/>
<reference evidence="2" key="1">
    <citation type="submission" date="2021-06" db="EMBL/GenBank/DDBJ databases">
        <title>Comparative genomics, transcriptomics and evolutionary studies reveal genomic signatures of adaptation to plant cell wall in hemibiotrophic fungi.</title>
        <authorList>
            <consortium name="DOE Joint Genome Institute"/>
            <person name="Baroncelli R."/>
            <person name="Diaz J.F."/>
            <person name="Benocci T."/>
            <person name="Peng M."/>
            <person name="Battaglia E."/>
            <person name="Haridas S."/>
            <person name="Andreopoulos W."/>
            <person name="Labutti K."/>
            <person name="Pangilinan J."/>
            <person name="Floch G.L."/>
            <person name="Makela M.R."/>
            <person name="Henrissat B."/>
            <person name="Grigoriev I.V."/>
            <person name="Crouch J.A."/>
            <person name="De Vries R.P."/>
            <person name="Sukno S.A."/>
            <person name="Thon M.R."/>
        </authorList>
    </citation>
    <scope>NUCLEOTIDE SEQUENCE</scope>
    <source>
        <strain evidence="2">MAFF235873</strain>
    </source>
</reference>
<comment type="caution">
    <text evidence="2">The sequence shown here is derived from an EMBL/GenBank/DDBJ whole genome shotgun (WGS) entry which is preliminary data.</text>
</comment>
<proteinExistence type="predicted"/>